<sequence>MWLSILAAALAVFVVFVNPFARPLYATAPVDVGNFEITAGGEVDRFLQIPPALAAAVAVALLAAAVYVEFFAKLRVGGLPKVLALLALAYAVPLPYLYLVKFSDVVVVVSNFAMYLSLPMFGLALLVAVTENLLVPRRRARVIADLSVTEEKTERGT</sequence>
<dbReference type="RefSeq" id="WP_012349398.1">
    <property type="nucleotide sequence ID" value="NC_010525.1"/>
</dbReference>
<dbReference type="AlphaFoldDB" id="B1Y9Q4"/>
<protein>
    <submittedName>
        <fullName evidence="2">Uncharacterized protein</fullName>
    </submittedName>
</protein>
<organism evidence="2 3">
    <name type="scientific">Pyrobaculum neutrophilum (strain DSM 2338 / JCM 9278 / NBRC 100436 / V24Sta)</name>
    <name type="common">Thermoproteus neutrophilus</name>
    <dbReference type="NCBI Taxonomy" id="444157"/>
    <lineage>
        <taxon>Archaea</taxon>
        <taxon>Thermoproteota</taxon>
        <taxon>Thermoprotei</taxon>
        <taxon>Thermoproteales</taxon>
        <taxon>Thermoproteaceae</taxon>
        <taxon>Pyrobaculum</taxon>
    </lineage>
</organism>
<dbReference type="GeneID" id="6164813"/>
<dbReference type="HOGENOM" id="CLU_1674052_0_0_2"/>
<evidence type="ECO:0000313" key="3">
    <source>
        <dbReference type="Proteomes" id="UP000001694"/>
    </source>
</evidence>
<feature type="transmembrane region" description="Helical" evidence="1">
    <location>
        <begin position="112"/>
        <end position="134"/>
    </location>
</feature>
<evidence type="ECO:0000256" key="1">
    <source>
        <dbReference type="SAM" id="Phobius"/>
    </source>
</evidence>
<feature type="transmembrane region" description="Helical" evidence="1">
    <location>
        <begin position="50"/>
        <end position="70"/>
    </location>
</feature>
<keyword evidence="1" id="KW-0472">Membrane</keyword>
<proteinExistence type="predicted"/>
<feature type="transmembrane region" description="Helical" evidence="1">
    <location>
        <begin position="82"/>
        <end position="100"/>
    </location>
</feature>
<name>B1Y9Q4_PYRNV</name>
<keyword evidence="1" id="KW-0812">Transmembrane</keyword>
<evidence type="ECO:0000313" key="2">
    <source>
        <dbReference type="EMBL" id="ACB38976.1"/>
    </source>
</evidence>
<dbReference type="STRING" id="444157.Tneu_0018"/>
<reference evidence="2" key="1">
    <citation type="submission" date="2008-03" db="EMBL/GenBank/DDBJ databases">
        <title>Complete sequence of Thermoproteus neutrophilus V24Sta.</title>
        <authorList>
            <consortium name="US DOE Joint Genome Institute"/>
            <person name="Copeland A."/>
            <person name="Lucas S."/>
            <person name="Lapidus A."/>
            <person name="Glavina del Rio T."/>
            <person name="Dalin E."/>
            <person name="Tice H."/>
            <person name="Bruce D."/>
            <person name="Goodwin L."/>
            <person name="Pitluck S."/>
            <person name="Sims D."/>
            <person name="Brettin T."/>
            <person name="Detter J.C."/>
            <person name="Han C."/>
            <person name="Kuske C.R."/>
            <person name="Schmutz J."/>
            <person name="Larimer F."/>
            <person name="Land M."/>
            <person name="Hauser L."/>
            <person name="Kyrpides N."/>
            <person name="Mikhailova N."/>
            <person name="Biddle J.F."/>
            <person name="Zhang Z."/>
            <person name="Fitz-Gibbon S.T."/>
            <person name="Lowe T.M."/>
            <person name="Saltikov C."/>
            <person name="House C.H."/>
            <person name="Richardson P."/>
        </authorList>
    </citation>
    <scope>NUCLEOTIDE SEQUENCE [LARGE SCALE GENOMIC DNA]</scope>
    <source>
        <strain evidence="2">V24Sta</strain>
    </source>
</reference>
<dbReference type="EMBL" id="CP001014">
    <property type="protein sequence ID" value="ACB38976.1"/>
    <property type="molecule type" value="Genomic_DNA"/>
</dbReference>
<keyword evidence="1" id="KW-1133">Transmembrane helix</keyword>
<dbReference type="eggNOG" id="arCOG05457">
    <property type="taxonomic scope" value="Archaea"/>
</dbReference>
<dbReference type="OrthoDB" id="29207at2157"/>
<keyword evidence="3" id="KW-1185">Reference proteome</keyword>
<dbReference type="KEGG" id="tne:Tneu_0018"/>
<gene>
    <name evidence="2" type="ordered locus">Tneu_0018</name>
</gene>
<accession>B1Y9Q4</accession>
<dbReference type="Proteomes" id="UP000001694">
    <property type="component" value="Chromosome"/>
</dbReference>